<keyword evidence="2 7" id="KW-0997">Cell inner membrane</keyword>
<comment type="subunit">
    <text evidence="7">Homodimer.</text>
</comment>
<evidence type="ECO:0000256" key="5">
    <source>
        <dbReference type="ARBA" id="ARBA00023136"/>
    </source>
</evidence>
<protein>
    <recommendedName>
        <fullName evidence="7">Co-chaperone protein DjlA</fullName>
    </recommendedName>
</protein>
<dbReference type="SMART" id="SM00271">
    <property type="entry name" value="DnaJ"/>
    <property type="match status" value="1"/>
</dbReference>
<dbReference type="Pfam" id="PF00226">
    <property type="entry name" value="DnaJ"/>
    <property type="match status" value="1"/>
</dbReference>
<reference evidence="10 11" key="2">
    <citation type="submission" date="2018-12" db="EMBL/GenBank/DDBJ databases">
        <title>Simiduia agarivorans gen. nov., sp. nov., a marine, agarolytic bacterium isolated from shallow coastal water from Keelung, Taiwan.</title>
        <authorList>
            <person name="Shieh W.Y."/>
        </authorList>
    </citation>
    <scope>NUCLEOTIDE SEQUENCE [LARGE SCALE GENOMIC DNA]</scope>
    <source>
        <strain evidence="10 11">GTF-13</strain>
    </source>
</reference>
<dbReference type="Gene3D" id="1.10.3680.10">
    <property type="entry name" value="TerB-like"/>
    <property type="match status" value="1"/>
</dbReference>
<evidence type="ECO:0000313" key="10">
    <source>
        <dbReference type="EMBL" id="RRJ83374.1"/>
    </source>
</evidence>
<dbReference type="PRINTS" id="PR00625">
    <property type="entry name" value="JDOMAIN"/>
</dbReference>
<feature type="topological domain" description="Cytoplasmic" evidence="7">
    <location>
        <begin position="30"/>
        <end position="274"/>
    </location>
</feature>
<dbReference type="CDD" id="cd06257">
    <property type="entry name" value="DnaJ"/>
    <property type="match status" value="1"/>
</dbReference>
<evidence type="ECO:0000256" key="3">
    <source>
        <dbReference type="ARBA" id="ARBA00022692"/>
    </source>
</evidence>
<feature type="transmembrane region" description="Helical" evidence="8">
    <location>
        <begin position="6"/>
        <end position="31"/>
    </location>
</feature>
<comment type="function">
    <text evidence="7">Regulatory DnaK co-chaperone. Direct interaction between DnaK and DjlA is needed for the induction of the wcaABCDE operon, involved in the synthesis of a colanic acid polysaccharide capsule, possibly through activation of the RcsB/RcsC phosphotransfer signaling pathway. The colanic acid capsule may help the bacterium survive conditions outside the host.</text>
</comment>
<evidence type="ECO:0000256" key="6">
    <source>
        <dbReference type="ARBA" id="ARBA00023186"/>
    </source>
</evidence>
<evidence type="ECO:0000313" key="11">
    <source>
        <dbReference type="Proteomes" id="UP000280792"/>
    </source>
</evidence>
<keyword evidence="6 7" id="KW-0143">Chaperone</keyword>
<dbReference type="PROSITE" id="PS50076">
    <property type="entry name" value="DNAJ_2"/>
    <property type="match status" value="1"/>
</dbReference>
<sequence>MWVGTIIGAALGFVWGGPFGALLLGLIGHWFDRGRQWRVINGGGAGGGFARASSATAQTAFFNATFKVMGKLAKADGRVSESEIQLASALMDHMRLTDEQRRAAIALFNEGKREGADISAELAALRASARGSSLIQMFVELQLQAAYADGAMSEAELGVLLRACDALGLSRFAFELIHQRFQAQRAFHSRSRQQEGAQRPSPQQEINNAYAVLGVQSSVSDSELKRAYRKLMNQHHPDKLVAKGLPKEMMEVAKEKAQEIQAAYELLRSHRKRR</sequence>
<comment type="subcellular location">
    <subcellularLocation>
        <location evidence="7">Cell inner membrane</location>
        <topology evidence="7">Single-pass type III membrane protein</topology>
    </subcellularLocation>
</comment>
<dbReference type="InterPro" id="IPR029024">
    <property type="entry name" value="TerB-like"/>
</dbReference>
<keyword evidence="3 7" id="KW-0812">Transmembrane</keyword>
<dbReference type="InterPro" id="IPR036869">
    <property type="entry name" value="J_dom_sf"/>
</dbReference>
<evidence type="ECO:0000256" key="1">
    <source>
        <dbReference type="ARBA" id="ARBA00022475"/>
    </source>
</evidence>
<comment type="domain">
    <text evidence="7">The transmembrane domain is a dimerization domain.</text>
</comment>
<evidence type="ECO:0000256" key="8">
    <source>
        <dbReference type="SAM" id="Phobius"/>
    </source>
</evidence>
<reference evidence="10 11" key="1">
    <citation type="submission" date="2018-08" db="EMBL/GenBank/DDBJ databases">
        <authorList>
            <person name="Khan S.A."/>
        </authorList>
    </citation>
    <scope>NUCLEOTIDE SEQUENCE [LARGE SCALE GENOMIC DNA]</scope>
    <source>
        <strain evidence="10 11">GTF-13</strain>
    </source>
</reference>
<dbReference type="PANTHER" id="PTHR24074">
    <property type="entry name" value="CO-CHAPERONE PROTEIN DJLA"/>
    <property type="match status" value="1"/>
</dbReference>
<dbReference type="HAMAP" id="MF_01153">
    <property type="entry name" value="DjlA"/>
    <property type="match status" value="1"/>
</dbReference>
<dbReference type="SUPFAM" id="SSF46565">
    <property type="entry name" value="Chaperone J-domain"/>
    <property type="match status" value="1"/>
</dbReference>
<evidence type="ECO:0000256" key="7">
    <source>
        <dbReference type="HAMAP-Rule" id="MF_01153"/>
    </source>
</evidence>
<dbReference type="NCBIfam" id="NF006948">
    <property type="entry name" value="PRK09430.1"/>
    <property type="match status" value="1"/>
</dbReference>
<dbReference type="InterPro" id="IPR007791">
    <property type="entry name" value="DjlA_N"/>
</dbReference>
<proteinExistence type="inferred from homology"/>
<keyword evidence="11" id="KW-1185">Reference proteome</keyword>
<dbReference type="InterPro" id="IPR023749">
    <property type="entry name" value="DjlA"/>
</dbReference>
<gene>
    <name evidence="7 10" type="primary">djlA</name>
    <name evidence="10" type="ORF">D0544_16280</name>
</gene>
<dbReference type="InterPro" id="IPR050817">
    <property type="entry name" value="DjlA_DnaK_co-chaperone"/>
</dbReference>
<dbReference type="AlphaFoldDB" id="A0A3P3VLS7"/>
<dbReference type="Proteomes" id="UP000280792">
    <property type="component" value="Unassembled WGS sequence"/>
</dbReference>
<evidence type="ECO:0000256" key="2">
    <source>
        <dbReference type="ARBA" id="ARBA00022519"/>
    </source>
</evidence>
<organism evidence="10 11">
    <name type="scientific">Aestuariirhabdus litorea</name>
    <dbReference type="NCBI Taxonomy" id="2528527"/>
    <lineage>
        <taxon>Bacteria</taxon>
        <taxon>Pseudomonadati</taxon>
        <taxon>Pseudomonadota</taxon>
        <taxon>Gammaproteobacteria</taxon>
        <taxon>Oceanospirillales</taxon>
        <taxon>Aestuariirhabdaceae</taxon>
        <taxon>Aestuariirhabdus</taxon>
    </lineage>
</organism>
<keyword evidence="4 7" id="KW-1133">Transmembrane helix</keyword>
<dbReference type="GO" id="GO:0051087">
    <property type="term" value="F:protein-folding chaperone binding"/>
    <property type="evidence" value="ECO:0007669"/>
    <property type="project" value="InterPro"/>
</dbReference>
<dbReference type="Pfam" id="PF05099">
    <property type="entry name" value="TerB"/>
    <property type="match status" value="1"/>
</dbReference>
<name>A0A3P3VLS7_9GAMM</name>
<dbReference type="EMBL" id="QWEZ01000002">
    <property type="protein sequence ID" value="RRJ83374.1"/>
    <property type="molecule type" value="Genomic_DNA"/>
</dbReference>
<comment type="caution">
    <text evidence="10">The sequence shown here is derived from an EMBL/GenBank/DDBJ whole genome shotgun (WGS) entry which is preliminary data.</text>
</comment>
<keyword evidence="1 7" id="KW-1003">Cell membrane</keyword>
<dbReference type="Gene3D" id="1.10.287.110">
    <property type="entry name" value="DnaJ domain"/>
    <property type="match status" value="1"/>
</dbReference>
<evidence type="ECO:0000259" key="9">
    <source>
        <dbReference type="PROSITE" id="PS50076"/>
    </source>
</evidence>
<dbReference type="GO" id="GO:0005886">
    <property type="term" value="C:plasma membrane"/>
    <property type="evidence" value="ECO:0007669"/>
    <property type="project" value="UniProtKB-SubCell"/>
</dbReference>
<accession>A0A3P3VLS7</accession>
<dbReference type="RefSeq" id="WP_125018009.1">
    <property type="nucleotide sequence ID" value="NZ_QWEZ01000002.1"/>
</dbReference>
<feature type="domain" description="J" evidence="9">
    <location>
        <begin position="208"/>
        <end position="274"/>
    </location>
</feature>
<dbReference type="InterPro" id="IPR001623">
    <property type="entry name" value="DnaJ_domain"/>
</dbReference>
<feature type="topological domain" description="Periplasmic" evidence="7">
    <location>
        <begin position="1"/>
        <end position="5"/>
    </location>
</feature>
<keyword evidence="5 7" id="KW-0472">Membrane</keyword>
<evidence type="ECO:0000256" key="4">
    <source>
        <dbReference type="ARBA" id="ARBA00022989"/>
    </source>
</evidence>
<dbReference type="CDD" id="cd07316">
    <property type="entry name" value="terB_like_DjlA"/>
    <property type="match status" value="1"/>
</dbReference>